<gene>
    <name evidence="5" type="ORF">GM160_02035</name>
</gene>
<dbReference type="Proteomes" id="UP000427716">
    <property type="component" value="Chromosome"/>
</dbReference>
<dbReference type="KEGG" id="ghl:GM160_02035"/>
<dbReference type="Gene3D" id="3.40.190.10">
    <property type="entry name" value="Periplasmic binding protein-like II"/>
    <property type="match status" value="2"/>
</dbReference>
<evidence type="ECO:0000256" key="1">
    <source>
        <dbReference type="ARBA" id="ARBA00008520"/>
    </source>
</evidence>
<name>A0A6I6CTI4_9GAMM</name>
<evidence type="ECO:0000313" key="6">
    <source>
        <dbReference type="Proteomes" id="UP000427716"/>
    </source>
</evidence>
<dbReference type="Pfam" id="PF13343">
    <property type="entry name" value="SBP_bac_6"/>
    <property type="match status" value="1"/>
</dbReference>
<dbReference type="PANTHER" id="PTHR30006:SF15">
    <property type="entry name" value="IRON-UTILIZATION PERIPLASMIC PROTEIN"/>
    <property type="match status" value="1"/>
</dbReference>
<keyword evidence="6" id="KW-1185">Reference proteome</keyword>
<dbReference type="GO" id="GO:0046872">
    <property type="term" value="F:metal ion binding"/>
    <property type="evidence" value="ECO:0007669"/>
    <property type="project" value="UniProtKB-KW"/>
</dbReference>
<feature type="binding site" evidence="3">
    <location>
        <position position="236"/>
    </location>
    <ligand>
        <name>Fe cation</name>
        <dbReference type="ChEBI" id="CHEBI:24875"/>
    </ligand>
</feature>
<reference evidence="5 6" key="1">
    <citation type="submission" date="2019-11" db="EMBL/GenBank/DDBJ databases">
        <authorList>
            <person name="Zhang J."/>
            <person name="Sun C."/>
        </authorList>
    </citation>
    <scope>NUCLEOTIDE SEQUENCE [LARGE SCALE GENOMIC DNA]</scope>
    <source>
        <strain evidence="6">sp2</strain>
    </source>
</reference>
<dbReference type="PIRSF" id="PIRSF002825">
    <property type="entry name" value="CfbpA"/>
    <property type="match status" value="1"/>
</dbReference>
<evidence type="ECO:0000256" key="3">
    <source>
        <dbReference type="PIRSR" id="PIRSR002825-1"/>
    </source>
</evidence>
<evidence type="ECO:0000256" key="4">
    <source>
        <dbReference type="SAM" id="SignalP"/>
    </source>
</evidence>
<dbReference type="RefSeq" id="WP_156227758.1">
    <property type="nucleotide sequence ID" value="NZ_CP046415.1"/>
</dbReference>
<dbReference type="CDD" id="cd13542">
    <property type="entry name" value="PBP2_FutA1_ilke"/>
    <property type="match status" value="1"/>
</dbReference>
<evidence type="ECO:0000256" key="2">
    <source>
        <dbReference type="ARBA" id="ARBA00022729"/>
    </source>
</evidence>
<protein>
    <submittedName>
        <fullName evidence="5">Extracellular solute-binding protein</fullName>
    </submittedName>
</protein>
<keyword evidence="3" id="KW-0408">Iron</keyword>
<accession>A0A6I6CTI4</accession>
<dbReference type="AlphaFoldDB" id="A0A6I6CTI4"/>
<keyword evidence="3" id="KW-0479">Metal-binding</keyword>
<dbReference type="GO" id="GO:0030288">
    <property type="term" value="C:outer membrane-bounded periplasmic space"/>
    <property type="evidence" value="ECO:0007669"/>
    <property type="project" value="TreeGrafter"/>
</dbReference>
<dbReference type="PROSITE" id="PS51257">
    <property type="entry name" value="PROKAR_LIPOPROTEIN"/>
    <property type="match status" value="1"/>
</dbReference>
<proteinExistence type="inferred from homology"/>
<dbReference type="EMBL" id="CP046415">
    <property type="protein sequence ID" value="QGT77766.1"/>
    <property type="molecule type" value="Genomic_DNA"/>
</dbReference>
<feature type="binding site" evidence="3">
    <location>
        <position position="235"/>
    </location>
    <ligand>
        <name>Fe cation</name>
        <dbReference type="ChEBI" id="CHEBI:24875"/>
    </ligand>
</feature>
<organism evidence="5 6">
    <name type="scientific">Guyparkeria halophila</name>
    <dbReference type="NCBI Taxonomy" id="47960"/>
    <lineage>
        <taxon>Bacteria</taxon>
        <taxon>Pseudomonadati</taxon>
        <taxon>Pseudomonadota</taxon>
        <taxon>Gammaproteobacteria</taxon>
        <taxon>Chromatiales</taxon>
        <taxon>Thioalkalibacteraceae</taxon>
        <taxon>Guyparkeria</taxon>
    </lineage>
</organism>
<feature type="chain" id="PRO_5026312338" evidence="4">
    <location>
        <begin position="21"/>
        <end position="353"/>
    </location>
</feature>
<dbReference type="SUPFAM" id="SSF53850">
    <property type="entry name" value="Periplasmic binding protein-like II"/>
    <property type="match status" value="1"/>
</dbReference>
<keyword evidence="2 4" id="KW-0732">Signal</keyword>
<evidence type="ECO:0000313" key="5">
    <source>
        <dbReference type="EMBL" id="QGT77766.1"/>
    </source>
</evidence>
<dbReference type="InterPro" id="IPR026045">
    <property type="entry name" value="Ferric-bd"/>
</dbReference>
<comment type="similarity">
    <text evidence="1">Belongs to the bacterial solute-binding protein 1 family.</text>
</comment>
<dbReference type="PANTHER" id="PTHR30006">
    <property type="entry name" value="THIAMINE-BINDING PERIPLASMIC PROTEIN-RELATED"/>
    <property type="match status" value="1"/>
</dbReference>
<sequence length="353" mass="38090">MSRIFPLAALALATAGLGLAGCSDNAEQNGDTTADQGTTTLNVYSARKEDLIAPLLDRFTDETGIEVQLLTAKAGALLSRLESEGRNTPADLLITVDAGNLQRAKEAGVFQAIDSATLTDRIPANLRDVDNQWFGLSQRARVIFTHKENVEEGAITSYADLADPKFKGKICIRSSDNVYNQSLVASLIAEHGEEWTEEWAKGLVANMARKPQGGDRDQIRAVAAGECDIAVANTYYYGAMQNGSDTDREAADAVRLVWPNQDDRGAHVNVSGAGMVAASDKTEAVTQLLEFLTTEASQEWYAQVNNEFPVRPGVPAAETLAQWGEFKADDLNLSKLGELNPAAVKLMDRAGWQ</sequence>
<feature type="signal peptide" evidence="4">
    <location>
        <begin position="1"/>
        <end position="20"/>
    </location>
</feature>